<proteinExistence type="predicted"/>
<keyword evidence="2" id="KW-1185">Reference proteome</keyword>
<reference evidence="1" key="1">
    <citation type="submission" date="2020-05" db="EMBL/GenBank/DDBJ databases">
        <title>Large-scale comparative analyses of tick genomes elucidate their genetic diversity and vector capacities.</title>
        <authorList>
            <person name="Jia N."/>
            <person name="Wang J."/>
            <person name="Shi W."/>
            <person name="Du L."/>
            <person name="Sun Y."/>
            <person name="Zhan W."/>
            <person name="Jiang J."/>
            <person name="Wang Q."/>
            <person name="Zhang B."/>
            <person name="Ji P."/>
            <person name="Sakyi L.B."/>
            <person name="Cui X."/>
            <person name="Yuan T."/>
            <person name="Jiang B."/>
            <person name="Yang W."/>
            <person name="Lam T.T.-Y."/>
            <person name="Chang Q."/>
            <person name="Ding S."/>
            <person name="Wang X."/>
            <person name="Zhu J."/>
            <person name="Ruan X."/>
            <person name="Zhao L."/>
            <person name="Wei J."/>
            <person name="Que T."/>
            <person name="Du C."/>
            <person name="Cheng J."/>
            <person name="Dai P."/>
            <person name="Han X."/>
            <person name="Huang E."/>
            <person name="Gao Y."/>
            <person name="Liu J."/>
            <person name="Shao H."/>
            <person name="Ye R."/>
            <person name="Li L."/>
            <person name="Wei W."/>
            <person name="Wang X."/>
            <person name="Wang C."/>
            <person name="Yang T."/>
            <person name="Huo Q."/>
            <person name="Li W."/>
            <person name="Guo W."/>
            <person name="Chen H."/>
            <person name="Zhou L."/>
            <person name="Ni X."/>
            <person name="Tian J."/>
            <person name="Zhou Y."/>
            <person name="Sheng Y."/>
            <person name="Liu T."/>
            <person name="Pan Y."/>
            <person name="Xia L."/>
            <person name="Li J."/>
            <person name="Zhao F."/>
            <person name="Cao W."/>
        </authorList>
    </citation>
    <scope>NUCLEOTIDE SEQUENCE</scope>
    <source>
        <strain evidence="1">Hyas-2018</strain>
    </source>
</reference>
<organism evidence="1 2">
    <name type="scientific">Hyalomma asiaticum</name>
    <name type="common">Tick</name>
    <dbReference type="NCBI Taxonomy" id="266040"/>
    <lineage>
        <taxon>Eukaryota</taxon>
        <taxon>Metazoa</taxon>
        <taxon>Ecdysozoa</taxon>
        <taxon>Arthropoda</taxon>
        <taxon>Chelicerata</taxon>
        <taxon>Arachnida</taxon>
        <taxon>Acari</taxon>
        <taxon>Parasitiformes</taxon>
        <taxon>Ixodida</taxon>
        <taxon>Ixodoidea</taxon>
        <taxon>Ixodidae</taxon>
        <taxon>Hyalomminae</taxon>
        <taxon>Hyalomma</taxon>
    </lineage>
</organism>
<sequence>MGLIDRVDMQLGFSESIRKTLKWNKKIFFHLLDMTLLNAFILYHERNASRVKLDVFRKTVATQTLELYQTQIQTPRCGR</sequence>
<evidence type="ECO:0000313" key="2">
    <source>
        <dbReference type="Proteomes" id="UP000821845"/>
    </source>
</evidence>
<dbReference type="EMBL" id="CM023483">
    <property type="protein sequence ID" value="KAH6934886.1"/>
    <property type="molecule type" value="Genomic_DNA"/>
</dbReference>
<evidence type="ECO:0000313" key="1">
    <source>
        <dbReference type="EMBL" id="KAH6934886.1"/>
    </source>
</evidence>
<dbReference type="Proteomes" id="UP000821845">
    <property type="component" value="Chromosome 3"/>
</dbReference>
<name>A0ACB7SLH1_HYAAI</name>
<gene>
    <name evidence="1" type="ORF">HPB50_001587</name>
</gene>
<comment type="caution">
    <text evidence="1">The sequence shown here is derived from an EMBL/GenBank/DDBJ whole genome shotgun (WGS) entry which is preliminary data.</text>
</comment>
<accession>A0ACB7SLH1</accession>
<protein>
    <submittedName>
        <fullName evidence="1">Uncharacterized protein</fullName>
    </submittedName>
</protein>